<organism evidence="1">
    <name type="scientific">marine sediment metagenome</name>
    <dbReference type="NCBI Taxonomy" id="412755"/>
    <lineage>
        <taxon>unclassified sequences</taxon>
        <taxon>metagenomes</taxon>
        <taxon>ecological metagenomes</taxon>
    </lineage>
</organism>
<reference evidence="1" key="1">
    <citation type="journal article" date="2014" name="Front. Microbiol.">
        <title>High frequency of phylogenetically diverse reductive dehalogenase-homologous genes in deep subseafloor sedimentary metagenomes.</title>
        <authorList>
            <person name="Kawai M."/>
            <person name="Futagami T."/>
            <person name="Toyoda A."/>
            <person name="Takaki Y."/>
            <person name="Nishi S."/>
            <person name="Hori S."/>
            <person name="Arai W."/>
            <person name="Tsubouchi T."/>
            <person name="Morono Y."/>
            <person name="Uchiyama I."/>
            <person name="Ito T."/>
            <person name="Fujiyama A."/>
            <person name="Inagaki F."/>
            <person name="Takami H."/>
        </authorList>
    </citation>
    <scope>NUCLEOTIDE SEQUENCE</scope>
    <source>
        <strain evidence="1">Expedition CK06-06</strain>
    </source>
</reference>
<protein>
    <submittedName>
        <fullName evidence="1">Uncharacterized protein</fullName>
    </submittedName>
</protein>
<comment type="caution">
    <text evidence="1">The sequence shown here is derived from an EMBL/GenBank/DDBJ whole genome shotgun (WGS) entry which is preliminary data.</text>
</comment>
<gene>
    <name evidence="1" type="ORF">S01H4_29919</name>
</gene>
<proteinExistence type="predicted"/>
<feature type="non-terminal residue" evidence="1">
    <location>
        <position position="1"/>
    </location>
</feature>
<sequence length="181" mass="20483">STGASVSRNMEKVVDQTSHIYDLFSLEIVKDNKIRKISKDILLTAQVGIINDDYSTNKLEESTALGSSKVIFDQITKNAKYLVIKGAITDSILDEYVINKKVKDLTLITTDPTKLFISKHVFYKFIKKGGRLKVLNRINLIAITVNHTSPLGYEFESNQFMRLLQERIDVPIFNLGPCDNL</sequence>
<name>X1CIF8_9ZZZZ</name>
<dbReference type="EMBL" id="BART01015405">
    <property type="protein sequence ID" value="GAG84031.1"/>
    <property type="molecule type" value="Genomic_DNA"/>
</dbReference>
<evidence type="ECO:0000313" key="1">
    <source>
        <dbReference type="EMBL" id="GAG84031.1"/>
    </source>
</evidence>
<dbReference type="AlphaFoldDB" id="X1CIF8"/>
<accession>X1CIF8</accession>